<sequence length="285" mass="31005">MRRIWVGLAALLASSAALAECHDQWHLRVEENRAEFRDDGGVAAWIPARIEVSDRTEPCTNAALLGAVQRPELVLQGPGGALAVQLMDEQLRPLPSGGDGLSRLNLNTGGVTRFWLRVPQSAFAAPGQYRGQLSSQLQGAGWESRERQTPINYRVKPAVSMAVNTASYPWLSGGGSSYRLELGSMHTGLRRVFDISVTSNARVTMALESENGALVHESVPESKVGYSILVEGRAYSPSGKPRLELGRFQGNRPVQVPLGVELGEVKFQRAGRYSDRLTVTLTARD</sequence>
<protein>
    <submittedName>
        <fullName evidence="2">Uncharacterized protein</fullName>
    </submittedName>
</protein>
<evidence type="ECO:0000256" key="1">
    <source>
        <dbReference type="SAM" id="SignalP"/>
    </source>
</evidence>
<reference evidence="2 3" key="1">
    <citation type="submission" date="2016-11" db="EMBL/GenBank/DDBJ databases">
        <authorList>
            <person name="Jaros S."/>
            <person name="Januszkiewicz K."/>
            <person name="Wedrychowicz H."/>
        </authorList>
    </citation>
    <scope>NUCLEOTIDE SEQUENCE [LARGE SCALE GENOMIC DNA]</scope>
    <source>
        <strain evidence="2 3">DSM 16917</strain>
    </source>
</reference>
<dbReference type="AlphaFoldDB" id="A0A1M5VIV5"/>
<keyword evidence="3" id="KW-1185">Reference proteome</keyword>
<accession>A0A1M5VIV5</accession>
<gene>
    <name evidence="2" type="ORF">SAMN02745129_2796</name>
</gene>
<feature type="chain" id="PRO_5009914439" evidence="1">
    <location>
        <begin position="20"/>
        <end position="285"/>
    </location>
</feature>
<evidence type="ECO:0000313" key="2">
    <source>
        <dbReference type="EMBL" id="SHH75004.1"/>
    </source>
</evidence>
<name>A0A1M5VIV5_9GAMM</name>
<dbReference type="STRING" id="299255.SAMN02745129_2796"/>
<keyword evidence="1" id="KW-0732">Signal</keyword>
<proteinExistence type="predicted"/>
<evidence type="ECO:0000313" key="3">
    <source>
        <dbReference type="Proteomes" id="UP000184268"/>
    </source>
</evidence>
<dbReference type="EMBL" id="FQXG01000004">
    <property type="protein sequence ID" value="SHH75004.1"/>
    <property type="molecule type" value="Genomic_DNA"/>
</dbReference>
<feature type="signal peptide" evidence="1">
    <location>
        <begin position="1"/>
        <end position="19"/>
    </location>
</feature>
<dbReference type="Proteomes" id="UP000184268">
    <property type="component" value="Unassembled WGS sequence"/>
</dbReference>
<dbReference type="RefSeq" id="WP_143165682.1">
    <property type="nucleotide sequence ID" value="NZ_FQXG01000004.1"/>
</dbReference>
<organism evidence="2 3">
    <name type="scientific">Ferrimonas marina</name>
    <dbReference type="NCBI Taxonomy" id="299255"/>
    <lineage>
        <taxon>Bacteria</taxon>
        <taxon>Pseudomonadati</taxon>
        <taxon>Pseudomonadota</taxon>
        <taxon>Gammaproteobacteria</taxon>
        <taxon>Alteromonadales</taxon>
        <taxon>Ferrimonadaceae</taxon>
        <taxon>Ferrimonas</taxon>
    </lineage>
</organism>
<dbReference type="OrthoDB" id="5905248at2"/>